<dbReference type="GO" id="GO:0051538">
    <property type="term" value="F:3 iron, 4 sulfur cluster binding"/>
    <property type="evidence" value="ECO:0007669"/>
    <property type="project" value="UniProtKB-KW"/>
</dbReference>
<evidence type="ECO:0000256" key="4">
    <source>
        <dbReference type="ARBA" id="ARBA00022982"/>
    </source>
</evidence>
<organism evidence="9 10">
    <name type="scientific">Actinoalloteichus hymeniacidonis</name>
    <dbReference type="NCBI Taxonomy" id="340345"/>
    <lineage>
        <taxon>Bacteria</taxon>
        <taxon>Bacillati</taxon>
        <taxon>Actinomycetota</taxon>
        <taxon>Actinomycetes</taxon>
        <taxon>Pseudonocardiales</taxon>
        <taxon>Pseudonocardiaceae</taxon>
        <taxon>Actinoalloteichus</taxon>
    </lineage>
</organism>
<dbReference type="InterPro" id="IPR001080">
    <property type="entry name" value="3Fe4S_ferredoxin"/>
</dbReference>
<evidence type="ECO:0000313" key="9">
    <source>
        <dbReference type="EMBL" id="AOS62459.1"/>
    </source>
</evidence>
<dbReference type="RefSeq" id="WP_069853417.1">
    <property type="nucleotide sequence ID" value="NZ_CP014859.1"/>
</dbReference>
<evidence type="ECO:0000256" key="6">
    <source>
        <dbReference type="ARBA" id="ARBA00023014"/>
    </source>
</evidence>
<keyword evidence="3 8" id="KW-0479">Metal-binding</keyword>
<dbReference type="InterPro" id="IPR051269">
    <property type="entry name" value="Fe-S_cluster_ET"/>
</dbReference>
<dbReference type="Pfam" id="PF13370">
    <property type="entry name" value="Fer4_13"/>
    <property type="match status" value="1"/>
</dbReference>
<evidence type="ECO:0000256" key="7">
    <source>
        <dbReference type="ARBA" id="ARBA00023291"/>
    </source>
</evidence>
<keyword evidence="10" id="KW-1185">Reference proteome</keyword>
<dbReference type="Proteomes" id="UP000095210">
    <property type="component" value="Chromosome"/>
</dbReference>
<dbReference type="PANTHER" id="PTHR36923:SF3">
    <property type="entry name" value="FERREDOXIN"/>
    <property type="match status" value="1"/>
</dbReference>
<comment type="cofactor">
    <cofactor evidence="1">
        <name>[3Fe-4S] cluster</name>
        <dbReference type="ChEBI" id="CHEBI:21137"/>
    </cofactor>
</comment>
<proteinExistence type="predicted"/>
<evidence type="ECO:0000256" key="5">
    <source>
        <dbReference type="ARBA" id="ARBA00023004"/>
    </source>
</evidence>
<keyword evidence="7" id="KW-0003">3Fe-4S</keyword>
<keyword evidence="4 8" id="KW-0249">Electron transport</keyword>
<gene>
    <name evidence="9" type="ORF">TL08_08220</name>
</gene>
<reference evidence="10" key="1">
    <citation type="submission" date="2016-03" db="EMBL/GenBank/DDBJ databases">
        <title>Complete genome sequence of the type strain Actinoalloteichus hymeniacidonis DSM 45092.</title>
        <authorList>
            <person name="Schaffert L."/>
            <person name="Albersmeier A."/>
            <person name="Winkler A."/>
            <person name="Kalinowski J."/>
            <person name="Zotchev S."/>
            <person name="Ruckert C."/>
        </authorList>
    </citation>
    <scope>NUCLEOTIDE SEQUENCE [LARGE SCALE GENOMIC DNA]</scope>
    <source>
        <strain evidence="10">HPA177(T) (DSM 45092(T))</strain>
    </source>
</reference>
<evidence type="ECO:0000256" key="3">
    <source>
        <dbReference type="ARBA" id="ARBA00022723"/>
    </source>
</evidence>
<sequence>MSRWKIDVNQGACVGSGMCAGTAPEHFRLDGAAASAISEEIDAHDGVIDAADSCPVEAILVRELVGGKVVAPVD</sequence>
<protein>
    <recommendedName>
        <fullName evidence="8">Ferredoxin</fullName>
    </recommendedName>
</protein>
<evidence type="ECO:0000256" key="2">
    <source>
        <dbReference type="ARBA" id="ARBA00022448"/>
    </source>
</evidence>
<dbReference type="EMBL" id="CP014859">
    <property type="protein sequence ID" value="AOS62459.1"/>
    <property type="molecule type" value="Genomic_DNA"/>
</dbReference>
<keyword evidence="2 8" id="KW-0813">Transport</keyword>
<dbReference type="KEGG" id="ahm:TL08_08220"/>
<accession>A0AAC9MXL5</accession>
<evidence type="ECO:0000256" key="1">
    <source>
        <dbReference type="ARBA" id="ARBA00001927"/>
    </source>
</evidence>
<dbReference type="PRINTS" id="PR00352">
    <property type="entry name" value="3FE4SFRDOXIN"/>
</dbReference>
<dbReference type="GO" id="GO:0005506">
    <property type="term" value="F:iron ion binding"/>
    <property type="evidence" value="ECO:0007669"/>
    <property type="project" value="UniProtKB-UniRule"/>
</dbReference>
<evidence type="ECO:0000256" key="8">
    <source>
        <dbReference type="RuleBase" id="RU368020"/>
    </source>
</evidence>
<dbReference type="PANTHER" id="PTHR36923">
    <property type="entry name" value="FERREDOXIN"/>
    <property type="match status" value="1"/>
</dbReference>
<dbReference type="GO" id="GO:0009055">
    <property type="term" value="F:electron transfer activity"/>
    <property type="evidence" value="ECO:0007669"/>
    <property type="project" value="UniProtKB-UniRule"/>
</dbReference>
<comment type="function">
    <text evidence="8">Ferredoxins are iron-sulfur proteins that transfer electrons in a wide variety of metabolic reactions.</text>
</comment>
<dbReference type="AlphaFoldDB" id="A0AAC9MXL5"/>
<name>A0AAC9MXL5_9PSEU</name>
<evidence type="ECO:0000313" key="10">
    <source>
        <dbReference type="Proteomes" id="UP000095210"/>
    </source>
</evidence>
<dbReference type="SUPFAM" id="SSF54862">
    <property type="entry name" value="4Fe-4S ferredoxins"/>
    <property type="match status" value="1"/>
</dbReference>
<dbReference type="Gene3D" id="3.30.70.20">
    <property type="match status" value="1"/>
</dbReference>
<keyword evidence="5 8" id="KW-0408">Iron</keyword>
<keyword evidence="6 8" id="KW-0411">Iron-sulfur</keyword>